<accession>A0A4S1WN81</accession>
<dbReference type="Gene3D" id="3.40.50.980">
    <property type="match status" value="2"/>
</dbReference>
<keyword evidence="2 8" id="KW-0436">Ligase</keyword>
<dbReference type="SUPFAM" id="SSF56801">
    <property type="entry name" value="Acetyl-CoA synthetase-like"/>
    <property type="match status" value="1"/>
</dbReference>
<protein>
    <recommendedName>
        <fullName evidence="5">3-methylmercaptopropionyl-CoA ligase</fullName>
        <ecNumber evidence="4">6.2.1.44</ecNumber>
    </recommendedName>
</protein>
<proteinExistence type="inferred from homology"/>
<dbReference type="InterPro" id="IPR020845">
    <property type="entry name" value="AMP-binding_CS"/>
</dbReference>
<evidence type="ECO:0000259" key="6">
    <source>
        <dbReference type="Pfam" id="PF00501"/>
    </source>
</evidence>
<dbReference type="Gene3D" id="3.30.300.30">
    <property type="match status" value="1"/>
</dbReference>
<dbReference type="AlphaFoldDB" id="A0A4S1WN81"/>
<dbReference type="PROSITE" id="PS00455">
    <property type="entry name" value="AMP_BINDING"/>
    <property type="match status" value="1"/>
</dbReference>
<dbReference type="EC" id="6.2.1.44" evidence="4"/>
<dbReference type="RefSeq" id="WP_135983722.1">
    <property type="nucleotide sequence ID" value="NZ_JAASQM010000002.1"/>
</dbReference>
<comment type="catalytic activity">
    <reaction evidence="3">
        <text>3-(methylsulfanyl)propanoate + ATP + CoA = 3-(methylsulfanyl)propanoyl-CoA + AMP + diphosphate</text>
        <dbReference type="Rhea" id="RHEA:43052"/>
        <dbReference type="ChEBI" id="CHEBI:30616"/>
        <dbReference type="ChEBI" id="CHEBI:33019"/>
        <dbReference type="ChEBI" id="CHEBI:49016"/>
        <dbReference type="ChEBI" id="CHEBI:57287"/>
        <dbReference type="ChEBI" id="CHEBI:82815"/>
        <dbReference type="ChEBI" id="CHEBI:456215"/>
        <dbReference type="EC" id="6.2.1.44"/>
    </reaction>
    <physiologicalReaction direction="left-to-right" evidence="3">
        <dbReference type="Rhea" id="RHEA:43053"/>
    </physiologicalReaction>
</comment>
<evidence type="ECO:0000259" key="7">
    <source>
        <dbReference type="Pfam" id="PF13193"/>
    </source>
</evidence>
<evidence type="ECO:0000256" key="5">
    <source>
        <dbReference type="ARBA" id="ARBA00067668"/>
    </source>
</evidence>
<dbReference type="InterPro" id="IPR025110">
    <property type="entry name" value="AMP-bd_C"/>
</dbReference>
<evidence type="ECO:0000313" key="9">
    <source>
        <dbReference type="Proteomes" id="UP000309848"/>
    </source>
</evidence>
<organism evidence="8 9">
    <name type="scientific">Sphingomonas naasensis</name>
    <dbReference type="NCBI Taxonomy" id="1344951"/>
    <lineage>
        <taxon>Bacteria</taxon>
        <taxon>Pseudomonadati</taxon>
        <taxon>Pseudomonadota</taxon>
        <taxon>Alphaproteobacteria</taxon>
        <taxon>Sphingomonadales</taxon>
        <taxon>Sphingomonadaceae</taxon>
        <taxon>Sphingomonas</taxon>
    </lineage>
</organism>
<dbReference type="OrthoDB" id="9803968at2"/>
<evidence type="ECO:0000256" key="1">
    <source>
        <dbReference type="ARBA" id="ARBA00006432"/>
    </source>
</evidence>
<feature type="domain" description="AMP-binding enzyme C-terminal" evidence="7">
    <location>
        <begin position="475"/>
        <end position="551"/>
    </location>
</feature>
<evidence type="ECO:0000256" key="3">
    <source>
        <dbReference type="ARBA" id="ARBA00051915"/>
    </source>
</evidence>
<dbReference type="Proteomes" id="UP000309848">
    <property type="component" value="Unassembled WGS sequence"/>
</dbReference>
<evidence type="ECO:0000256" key="4">
    <source>
        <dbReference type="ARBA" id="ARBA00066616"/>
    </source>
</evidence>
<dbReference type="InterPro" id="IPR050237">
    <property type="entry name" value="ATP-dep_AMP-bd_enzyme"/>
</dbReference>
<comment type="caution">
    <text evidence="8">The sequence shown here is derived from an EMBL/GenBank/DDBJ whole genome shotgun (WGS) entry which is preliminary data.</text>
</comment>
<dbReference type="GO" id="GO:0016878">
    <property type="term" value="F:acid-thiol ligase activity"/>
    <property type="evidence" value="ECO:0007669"/>
    <property type="project" value="UniProtKB-ARBA"/>
</dbReference>
<name>A0A4S1WN81_9SPHN</name>
<dbReference type="FunFam" id="3.30.300.30:FF:000008">
    <property type="entry name" value="2,3-dihydroxybenzoate-AMP ligase"/>
    <property type="match status" value="1"/>
</dbReference>
<dbReference type="PANTHER" id="PTHR43767">
    <property type="entry name" value="LONG-CHAIN-FATTY-ACID--COA LIGASE"/>
    <property type="match status" value="1"/>
</dbReference>
<dbReference type="Gene3D" id="2.30.38.10">
    <property type="entry name" value="Luciferase, Domain 3"/>
    <property type="match status" value="1"/>
</dbReference>
<evidence type="ECO:0000313" key="8">
    <source>
        <dbReference type="EMBL" id="TGX44709.1"/>
    </source>
</evidence>
<keyword evidence="9" id="KW-1185">Reference proteome</keyword>
<dbReference type="Pfam" id="PF13193">
    <property type="entry name" value="AMP-binding_C"/>
    <property type="match status" value="1"/>
</dbReference>
<reference evidence="8 9" key="1">
    <citation type="submission" date="2019-04" db="EMBL/GenBank/DDBJ databases">
        <title>Sphingomonas psychrotolerans sp. nov., isolated from soil in the Tianshan Mountains, Xinjiang, China.</title>
        <authorList>
            <person name="Luo Y."/>
            <person name="Sheng H."/>
        </authorList>
    </citation>
    <scope>NUCLEOTIDE SEQUENCE [LARGE SCALE GENOMIC DNA]</scope>
    <source>
        <strain evidence="8 9">KIS18-15</strain>
    </source>
</reference>
<dbReference type="Pfam" id="PF00501">
    <property type="entry name" value="AMP-binding"/>
    <property type="match status" value="1"/>
</dbReference>
<dbReference type="EMBL" id="SRXU01000002">
    <property type="protein sequence ID" value="TGX44709.1"/>
    <property type="molecule type" value="Genomic_DNA"/>
</dbReference>
<comment type="similarity">
    <text evidence="1">Belongs to the ATP-dependent AMP-binding enzyme family.</text>
</comment>
<gene>
    <name evidence="8" type="ORF">E5A74_05475</name>
</gene>
<dbReference type="PANTHER" id="PTHR43767:SF1">
    <property type="entry name" value="NONRIBOSOMAL PEPTIDE SYNTHASE PES1 (EUROFUNG)-RELATED"/>
    <property type="match status" value="1"/>
</dbReference>
<dbReference type="InterPro" id="IPR000873">
    <property type="entry name" value="AMP-dep_synth/lig_dom"/>
</dbReference>
<feature type="domain" description="AMP-dependent synthetase/ligase" evidence="6">
    <location>
        <begin position="47"/>
        <end position="425"/>
    </location>
</feature>
<evidence type="ECO:0000256" key="2">
    <source>
        <dbReference type="ARBA" id="ARBA00022598"/>
    </source>
</evidence>
<sequence>MSLEQTKALLTAPGAKFEMESVDIRGVPTRVWKNAPPSLRLLAQMVRAYGPRLFTIYEDERVSFEANYRATAHIARQLTEMGVQKGDRVALAMRNLPEWPAIFFAGVSIGAIMVPLNAWWTGGELEYALKDSAAKVLIVDGERHERLKQCYDQLPDLAQVIVSRAKGALELPALALESLIGTPNEWGALDDVGFPEAEVAPDDDATIFYTSGTTGNPKGALGTHRNFVTNIMSSGYVAARTMLRRGEVPPAVPDPKVMLLVIPLFHVTACSAAMMGAVAAGSTLIFMRKWDPELAMGIIEREKVNATGGVPTIAWQLLEHPARANYDLSSLENISYGGAPSAPELVKRIYEEFGALPGNGWGMTETTATVTTHSGEDYLSRPTSAGPPVATADLQIRSVEGDRELAVGEVGELWARGPMIVKGYWNKPEATAATFVDGWVRTGDLARLDEDGFLYIVDRAKDIVIRGGENIYSSEVEDVLYAHPAVTDCALVGMPHKILGEEPVAVVHLAPGTSASEAELQDWVRARLAAFKVPVKVRFAKDVLPRNAQGKILKTELRGLFAGEAAA</sequence>
<dbReference type="InterPro" id="IPR045851">
    <property type="entry name" value="AMP-bd_C_sf"/>
</dbReference>